<dbReference type="GO" id="GO:0005737">
    <property type="term" value="C:cytoplasm"/>
    <property type="evidence" value="ECO:0007669"/>
    <property type="project" value="TreeGrafter"/>
</dbReference>
<gene>
    <name evidence="5" type="ORF">SASPL_140965</name>
</gene>
<dbReference type="InterPro" id="IPR036167">
    <property type="entry name" value="tRNA_intron_Endo_cat-like_sf"/>
</dbReference>
<reference evidence="5" key="1">
    <citation type="submission" date="2018-01" db="EMBL/GenBank/DDBJ databases">
        <authorList>
            <person name="Mao J.F."/>
        </authorList>
    </citation>
    <scope>NUCLEOTIDE SEQUENCE</scope>
    <source>
        <strain evidence="5">Huo1</strain>
        <tissue evidence="5">Leaf</tissue>
    </source>
</reference>
<reference evidence="5" key="2">
    <citation type="submission" date="2020-08" db="EMBL/GenBank/DDBJ databases">
        <title>Plant Genome Project.</title>
        <authorList>
            <person name="Zhang R.-G."/>
        </authorList>
    </citation>
    <scope>NUCLEOTIDE SEQUENCE</scope>
    <source>
        <strain evidence="5">Huo1</strain>
        <tissue evidence="5">Leaf</tissue>
    </source>
</reference>
<dbReference type="Gene3D" id="3.40.1350.10">
    <property type="match status" value="1"/>
</dbReference>
<dbReference type="SUPFAM" id="SSF53032">
    <property type="entry name" value="tRNA-intron endonuclease catalytic domain-like"/>
    <property type="match status" value="1"/>
</dbReference>
<dbReference type="PANTHER" id="PTHR21227:SF0">
    <property type="entry name" value="TRNA-SPLICING ENDONUCLEASE SUBUNIT SEN2"/>
    <property type="match status" value="1"/>
</dbReference>
<proteinExistence type="inferred from homology"/>
<evidence type="ECO:0000256" key="1">
    <source>
        <dbReference type="ARBA" id="ARBA00008078"/>
    </source>
</evidence>
<accession>A0A8X8WRM5</accession>
<feature type="domain" description="tRNA intron endonuclease catalytic" evidence="4">
    <location>
        <begin position="154"/>
        <end position="191"/>
    </location>
</feature>
<dbReference type="AlphaFoldDB" id="A0A8X8WRM5"/>
<evidence type="ECO:0000256" key="2">
    <source>
        <dbReference type="ARBA" id="ARBA00012573"/>
    </source>
</evidence>
<dbReference type="Pfam" id="PF01974">
    <property type="entry name" value="tRNA_int_endo"/>
    <property type="match status" value="1"/>
</dbReference>
<keyword evidence="6" id="KW-1185">Reference proteome</keyword>
<organism evidence="5">
    <name type="scientific">Salvia splendens</name>
    <name type="common">Scarlet sage</name>
    <dbReference type="NCBI Taxonomy" id="180675"/>
    <lineage>
        <taxon>Eukaryota</taxon>
        <taxon>Viridiplantae</taxon>
        <taxon>Streptophyta</taxon>
        <taxon>Embryophyta</taxon>
        <taxon>Tracheophyta</taxon>
        <taxon>Spermatophyta</taxon>
        <taxon>Magnoliopsida</taxon>
        <taxon>eudicotyledons</taxon>
        <taxon>Gunneridae</taxon>
        <taxon>Pentapetalae</taxon>
        <taxon>asterids</taxon>
        <taxon>lamiids</taxon>
        <taxon>Lamiales</taxon>
        <taxon>Lamiaceae</taxon>
        <taxon>Nepetoideae</taxon>
        <taxon>Mentheae</taxon>
        <taxon>Salviinae</taxon>
        <taxon>Salvia</taxon>
        <taxon>Salvia subgen. Calosphace</taxon>
        <taxon>core Calosphace</taxon>
    </lineage>
</organism>
<dbReference type="InterPro" id="IPR006676">
    <property type="entry name" value="tRNA_splic"/>
</dbReference>
<comment type="catalytic activity">
    <reaction evidence="3">
        <text>pretRNA = a 3'-half-tRNA molecule with a 5'-OH end + a 5'-half-tRNA molecule with a 2',3'-cyclic phosphate end + an intron with a 2',3'-cyclic phosphate and a 5'-hydroxyl terminus.</text>
        <dbReference type="EC" id="4.6.1.16"/>
    </reaction>
</comment>
<comment type="caution">
    <text evidence="5">The sequence shown here is derived from an EMBL/GenBank/DDBJ whole genome shotgun (WGS) entry which is preliminary data.</text>
</comment>
<dbReference type="GO" id="GO:0000214">
    <property type="term" value="C:tRNA-intron endonuclease complex"/>
    <property type="evidence" value="ECO:0007669"/>
    <property type="project" value="TreeGrafter"/>
</dbReference>
<dbReference type="EC" id="4.6.1.16" evidence="2"/>
<evidence type="ECO:0000259" key="4">
    <source>
        <dbReference type="Pfam" id="PF01974"/>
    </source>
</evidence>
<dbReference type="GO" id="GO:0000379">
    <property type="term" value="P:tRNA-type intron splice site recognition and cleavage"/>
    <property type="evidence" value="ECO:0007669"/>
    <property type="project" value="TreeGrafter"/>
</dbReference>
<dbReference type="PANTHER" id="PTHR21227">
    <property type="entry name" value="TRNA-SPLICING ENDONUCLEASE SUBUNIT SEN2"/>
    <property type="match status" value="1"/>
</dbReference>
<dbReference type="InterPro" id="IPR006677">
    <property type="entry name" value="tRNA_intron_Endonuc_cat-like"/>
</dbReference>
<dbReference type="GO" id="GO:0000213">
    <property type="term" value="F:tRNA-intron lyase activity"/>
    <property type="evidence" value="ECO:0007669"/>
    <property type="project" value="UniProtKB-EC"/>
</dbReference>
<sequence>MNIAPRWKGKTAEAKALEEPMSVIVSKIQTSLIESNAQGLLSESAVLLEALPEQTELLYRACIGRPIITAEKDKQCVTDVLRNISAKDETCWSSSLPSLPSLDPRFSLGKQRSMSFLATVSNMEFSKSQGSASNMESFESQSLSSPSSVGECVKNWVVRAGSQYGVDYVAYCYHPAFVHSEYAVLALADEEGDGEMHETGKTAPLSLSLVWSIILSRRGLCLCPSSYIVIKDSNFVGCVARVAWLNRNQLFSLQSDWWSTG</sequence>
<name>A0A8X8WRM5_SALSN</name>
<evidence type="ECO:0000256" key="3">
    <source>
        <dbReference type="ARBA" id="ARBA00034031"/>
    </source>
</evidence>
<evidence type="ECO:0000313" key="6">
    <source>
        <dbReference type="Proteomes" id="UP000298416"/>
    </source>
</evidence>
<dbReference type="EMBL" id="PNBA02000015">
    <property type="protein sequence ID" value="KAG6399484.1"/>
    <property type="molecule type" value="Genomic_DNA"/>
</dbReference>
<comment type="similarity">
    <text evidence="1">Belongs to the tRNA-intron endonuclease family.</text>
</comment>
<dbReference type="InterPro" id="IPR011856">
    <property type="entry name" value="tRNA_endonuc-like_dom_sf"/>
</dbReference>
<dbReference type="GO" id="GO:0003676">
    <property type="term" value="F:nucleic acid binding"/>
    <property type="evidence" value="ECO:0007669"/>
    <property type="project" value="InterPro"/>
</dbReference>
<protein>
    <recommendedName>
        <fullName evidence="2">tRNA-intron lyase</fullName>
        <ecNumber evidence="2">4.6.1.16</ecNumber>
    </recommendedName>
</protein>
<evidence type="ECO:0000313" key="5">
    <source>
        <dbReference type="EMBL" id="KAG6399484.1"/>
    </source>
</evidence>
<dbReference type="Proteomes" id="UP000298416">
    <property type="component" value="Unassembled WGS sequence"/>
</dbReference>